<keyword evidence="1" id="KW-0175">Coiled coil</keyword>
<sequence>DTTLERIEERLEELELKLRRLDSILQDRMDKVDRHLSSQDLKEDISEEKLSHKIQELMDNIYDRYNRRLGYTEERLELVFKKLETTVVEGSLSRIEKNQDEIQTEMTEISATLDELKIHSIQSEDKINSTQKTIHNYLQKFLAESPKSDQLQKISGSLENISKKINSSSALFGPQNDGPSNCINKDVMDTISTESYKIGSKINNIYNDVWRRLVSMEIQIKDITKYSNSTQRHLMEELRNTLMNENKNYIGDSQENYLEIALDALERKIQKKFNEMGRKLDEKFDTVSATQNLVIDGCFEGGGICQGLESRVQQFLEKIVNIFSYKLDIFSNNTTDLIVEMMELAKSQHKQLFRTVSHITNMVMELTKESSDTNKQIQSQLVNMAEYTETNIQEIHDELQDLGKSCSEIISSEDKMSQERLFKSNITTIHLQKLNLTKPTEDIVDKNKGILKITTDLSNLIPEKNQSIATNKYIKGNNTKMEITIDDSTQELMSLLDPNMTTVQMEGLLKLLNNTINLNSIEAIIQNTQAEQSNKNNLEGEKNSEIQNLNTTVIKSVNLTKDFILDGMEHSNFRLNENHDKHIINNKNDWTNHTTNEQTISNETSTNTKETTKSYSNTYQSNQFSKHLQLLSLIIKLQRGIFDSSSIIDNDDKILTSIQADYIKTLCFGTKDFENSNLKVFKLLKNERLSKLKELLTKPNSYEQIENICNIIITKLEI</sequence>
<reference evidence="2" key="1">
    <citation type="submission" date="2015-12" db="EMBL/GenBank/DDBJ databases">
        <title>De novo transcriptome assembly of four potential Pierce s Disease insect vectors from Arizona vineyards.</title>
        <authorList>
            <person name="Tassone E.E."/>
        </authorList>
    </citation>
    <scope>NUCLEOTIDE SEQUENCE</scope>
</reference>
<evidence type="ECO:0000256" key="1">
    <source>
        <dbReference type="SAM" id="Coils"/>
    </source>
</evidence>
<name>A0A1B6EB43_9HEMI</name>
<feature type="coiled-coil region" evidence="1">
    <location>
        <begin position="4"/>
        <end position="31"/>
    </location>
</feature>
<feature type="non-terminal residue" evidence="2">
    <location>
        <position position="1"/>
    </location>
</feature>
<protein>
    <submittedName>
        <fullName evidence="2">Uncharacterized protein</fullName>
    </submittedName>
</protein>
<dbReference type="EMBL" id="GEDC01002149">
    <property type="protein sequence ID" value="JAS35149.1"/>
    <property type="molecule type" value="Transcribed_RNA"/>
</dbReference>
<dbReference type="AlphaFoldDB" id="A0A1B6EB43"/>
<organism evidence="2">
    <name type="scientific">Clastoptera arizonana</name>
    <name type="common">Arizona spittle bug</name>
    <dbReference type="NCBI Taxonomy" id="38151"/>
    <lineage>
        <taxon>Eukaryota</taxon>
        <taxon>Metazoa</taxon>
        <taxon>Ecdysozoa</taxon>
        <taxon>Arthropoda</taxon>
        <taxon>Hexapoda</taxon>
        <taxon>Insecta</taxon>
        <taxon>Pterygota</taxon>
        <taxon>Neoptera</taxon>
        <taxon>Paraneoptera</taxon>
        <taxon>Hemiptera</taxon>
        <taxon>Auchenorrhyncha</taxon>
        <taxon>Cercopoidea</taxon>
        <taxon>Clastopteridae</taxon>
        <taxon>Clastoptera</taxon>
    </lineage>
</organism>
<proteinExistence type="predicted"/>
<accession>A0A1B6EB43</accession>
<gene>
    <name evidence="2" type="ORF">g.23521</name>
</gene>
<evidence type="ECO:0000313" key="2">
    <source>
        <dbReference type="EMBL" id="JAS35149.1"/>
    </source>
</evidence>